<feature type="region of interest" description="Disordered" evidence="1">
    <location>
        <begin position="1"/>
        <end position="77"/>
    </location>
</feature>
<dbReference type="RefSeq" id="WP_344256886.1">
    <property type="nucleotide sequence ID" value="NZ_BAAARE010000023.1"/>
</dbReference>
<comment type="caution">
    <text evidence="2">The sequence shown here is derived from an EMBL/GenBank/DDBJ whole genome shotgun (WGS) entry which is preliminary data.</text>
</comment>
<evidence type="ECO:0000313" key="3">
    <source>
        <dbReference type="Proteomes" id="UP001500730"/>
    </source>
</evidence>
<evidence type="ECO:0000256" key="1">
    <source>
        <dbReference type="SAM" id="MobiDB-lite"/>
    </source>
</evidence>
<evidence type="ECO:0000313" key="2">
    <source>
        <dbReference type="EMBL" id="GAA2498005.1"/>
    </source>
</evidence>
<accession>A0ABN3M9S4</accession>
<keyword evidence="3" id="KW-1185">Reference proteome</keyword>
<protein>
    <submittedName>
        <fullName evidence="2">Uncharacterized protein</fullName>
    </submittedName>
</protein>
<reference evidence="2 3" key="1">
    <citation type="journal article" date="2019" name="Int. J. Syst. Evol. Microbiol.">
        <title>The Global Catalogue of Microorganisms (GCM) 10K type strain sequencing project: providing services to taxonomists for standard genome sequencing and annotation.</title>
        <authorList>
            <consortium name="The Broad Institute Genomics Platform"/>
            <consortium name="The Broad Institute Genome Sequencing Center for Infectious Disease"/>
            <person name="Wu L."/>
            <person name="Ma J."/>
        </authorList>
    </citation>
    <scope>NUCLEOTIDE SEQUENCE [LARGE SCALE GENOMIC DNA]</scope>
    <source>
        <strain evidence="2 3">JCM 16259</strain>
    </source>
</reference>
<dbReference type="Proteomes" id="UP001500730">
    <property type="component" value="Unassembled WGS sequence"/>
</dbReference>
<sequence>MTTTIRPTRQALRVHRSHLATTHRAPLVQRREQTGAASGSGAPRTRAAAFTPMTRDPLTVESSRTPSADHRSQHHES</sequence>
<proteinExistence type="predicted"/>
<name>A0ABN3M9S4_9MICO</name>
<dbReference type="EMBL" id="BAAARE010000023">
    <property type="protein sequence ID" value="GAA2498005.1"/>
    <property type="molecule type" value="Genomic_DNA"/>
</dbReference>
<feature type="compositionally biased region" description="Basic and acidic residues" evidence="1">
    <location>
        <begin position="67"/>
        <end position="77"/>
    </location>
</feature>
<gene>
    <name evidence="2" type="ORF">GCM10009858_40430</name>
</gene>
<organism evidence="2 3">
    <name type="scientific">Terrabacter carboxydivorans</name>
    <dbReference type="NCBI Taxonomy" id="619730"/>
    <lineage>
        <taxon>Bacteria</taxon>
        <taxon>Bacillati</taxon>
        <taxon>Actinomycetota</taxon>
        <taxon>Actinomycetes</taxon>
        <taxon>Micrococcales</taxon>
        <taxon>Intrasporangiaceae</taxon>
        <taxon>Terrabacter</taxon>
    </lineage>
</organism>